<dbReference type="Pfam" id="PF13756">
    <property type="entry name" value="Stimulus_sens_1"/>
    <property type="match status" value="1"/>
</dbReference>
<evidence type="ECO:0000256" key="2">
    <source>
        <dbReference type="ARBA" id="ARBA00004370"/>
    </source>
</evidence>
<dbReference type="PROSITE" id="PS50885">
    <property type="entry name" value="HAMP"/>
    <property type="match status" value="1"/>
</dbReference>
<dbReference type="Pfam" id="PF00672">
    <property type="entry name" value="HAMP"/>
    <property type="match status" value="1"/>
</dbReference>
<dbReference type="Proteomes" id="UP000287447">
    <property type="component" value="Unassembled WGS sequence"/>
</dbReference>
<dbReference type="InterPro" id="IPR036097">
    <property type="entry name" value="HisK_dim/P_sf"/>
</dbReference>
<comment type="subcellular location">
    <subcellularLocation>
        <location evidence="2">Membrane</location>
    </subcellularLocation>
</comment>
<sequence length="598" mass="65142">MRDQTDAGDGEAGGGDAPAERDDRKTGASKRGPSGKGKQKPSGLGTQHLDHRTHGGAHGGTRGRHRERARFLSPLTRRILMVNIIALLIPIGGLLYLGPYRDNLIRAEMEALRAQGEIFAGALGEGAIAITTAGQEVLSPASARHIIRRLSGPSGLRARLFLQDGELAIDSRRLGAARSSVQVEELAPPETMDDVINPILDMLDRLTMVFGDNLMERYVEDDTPAAEDYPEVARALQGDIMGVVRETEHGHLVLSVALPVQRYYKVFGSLMLSKTGKEIEAALRNVRATILMVFAGALLITVALSIYLAGAIARPLNKLAAAADRVTRSVGRQEEEIPDMTDRADEIGDLSGVLREMTQALRLRLVAIERFAADVSHEIKNPLTSLRSAVETVSRVSDEEQRRQLLEIINDDVERLDRLISDISDASRLDAELSRTEAEPLDLAGLLATLAGMYGVVGTEDAPGRPRVSMEAHGEGPFQVMGNEDRLVQVFRNLIGNAMTFSPKDGRIDLKIRRDGEFIEAAVEDEGPGIPPNKLEAIFDRFYTERPEGEKFGAHSGLGLSISKQIMEAHAGEIRAENRMTHDGKPRGARFIVRLPAA</sequence>
<reference evidence="13" key="1">
    <citation type="submission" date="2019-01" db="EMBL/GenBank/DDBJ databases">
        <title>Gri0909 isolated from a small marine red alga.</title>
        <authorList>
            <person name="Kim J."/>
            <person name="Jeong S.E."/>
            <person name="Jeon C.O."/>
        </authorList>
    </citation>
    <scope>NUCLEOTIDE SEQUENCE [LARGE SCALE GENOMIC DNA]</scope>
    <source>
        <strain evidence="13">Gri0909</strain>
    </source>
</reference>
<dbReference type="SMART" id="SM00388">
    <property type="entry name" value="HisKA"/>
    <property type="match status" value="1"/>
</dbReference>
<dbReference type="InterPro" id="IPR050736">
    <property type="entry name" value="Sensor_HK_Regulatory"/>
</dbReference>
<comment type="catalytic activity">
    <reaction evidence="1">
        <text>ATP + protein L-histidine = ADP + protein N-phospho-L-histidine.</text>
        <dbReference type="EC" id="2.7.13.3"/>
    </reaction>
</comment>
<dbReference type="PROSITE" id="PS50109">
    <property type="entry name" value="HIS_KIN"/>
    <property type="match status" value="1"/>
</dbReference>
<dbReference type="InterPro" id="IPR025919">
    <property type="entry name" value="Stimulus_sens_dom"/>
</dbReference>
<dbReference type="InterPro" id="IPR005467">
    <property type="entry name" value="His_kinase_dom"/>
</dbReference>
<dbReference type="GO" id="GO:0016020">
    <property type="term" value="C:membrane"/>
    <property type="evidence" value="ECO:0007669"/>
    <property type="project" value="UniProtKB-SubCell"/>
</dbReference>
<feature type="domain" description="Histidine kinase" evidence="10">
    <location>
        <begin position="374"/>
        <end position="598"/>
    </location>
</feature>
<dbReference type="InterPro" id="IPR003661">
    <property type="entry name" value="HisK_dim/P_dom"/>
</dbReference>
<dbReference type="SMART" id="SM00387">
    <property type="entry name" value="HATPase_c"/>
    <property type="match status" value="1"/>
</dbReference>
<dbReference type="PANTHER" id="PTHR43711:SF1">
    <property type="entry name" value="HISTIDINE KINASE 1"/>
    <property type="match status" value="1"/>
</dbReference>
<dbReference type="Pfam" id="PF02518">
    <property type="entry name" value="HATPase_c"/>
    <property type="match status" value="1"/>
</dbReference>
<dbReference type="Gene3D" id="1.10.287.130">
    <property type="match status" value="1"/>
</dbReference>
<accession>A0A3S2VMG6</accession>
<feature type="transmembrane region" description="Helical" evidence="9">
    <location>
        <begin position="79"/>
        <end position="97"/>
    </location>
</feature>
<dbReference type="Gene3D" id="6.10.340.10">
    <property type="match status" value="1"/>
</dbReference>
<dbReference type="PRINTS" id="PR00344">
    <property type="entry name" value="BCTRLSENSOR"/>
</dbReference>
<keyword evidence="7" id="KW-0902">Two-component regulatory system</keyword>
<evidence type="ECO:0000259" key="10">
    <source>
        <dbReference type="PROSITE" id="PS50109"/>
    </source>
</evidence>
<feature type="domain" description="HAMP" evidence="11">
    <location>
        <begin position="310"/>
        <end position="366"/>
    </location>
</feature>
<keyword evidence="9" id="KW-1133">Transmembrane helix</keyword>
<dbReference type="AlphaFoldDB" id="A0A3S2VMG6"/>
<evidence type="ECO:0000256" key="8">
    <source>
        <dbReference type="SAM" id="MobiDB-lite"/>
    </source>
</evidence>
<keyword evidence="13" id="KW-1185">Reference proteome</keyword>
<comment type="caution">
    <text evidence="12">The sequence shown here is derived from an EMBL/GenBank/DDBJ whole genome shotgun (WGS) entry which is preliminary data.</text>
</comment>
<dbReference type="SMART" id="SM00304">
    <property type="entry name" value="HAMP"/>
    <property type="match status" value="1"/>
</dbReference>
<dbReference type="EMBL" id="SADE01000002">
    <property type="protein sequence ID" value="RVU36367.1"/>
    <property type="molecule type" value="Genomic_DNA"/>
</dbReference>
<gene>
    <name evidence="12" type="ORF">EOI86_14240</name>
</gene>
<dbReference type="InterPro" id="IPR004358">
    <property type="entry name" value="Sig_transdc_His_kin-like_C"/>
</dbReference>
<organism evidence="12 13">
    <name type="scientific">Hwanghaeella grinnelliae</name>
    <dbReference type="NCBI Taxonomy" id="2500179"/>
    <lineage>
        <taxon>Bacteria</taxon>
        <taxon>Pseudomonadati</taxon>
        <taxon>Pseudomonadota</taxon>
        <taxon>Alphaproteobacteria</taxon>
        <taxon>Rhodospirillales</taxon>
        <taxon>Rhodospirillaceae</taxon>
        <taxon>Hwanghaeella</taxon>
    </lineage>
</organism>
<dbReference type="SUPFAM" id="SSF47384">
    <property type="entry name" value="Homodimeric domain of signal transducing histidine kinase"/>
    <property type="match status" value="1"/>
</dbReference>
<evidence type="ECO:0000259" key="11">
    <source>
        <dbReference type="PROSITE" id="PS50885"/>
    </source>
</evidence>
<keyword evidence="6" id="KW-0418">Kinase</keyword>
<feature type="region of interest" description="Disordered" evidence="8">
    <location>
        <begin position="1"/>
        <end position="67"/>
    </location>
</feature>
<dbReference type="InterPro" id="IPR036890">
    <property type="entry name" value="HATPase_C_sf"/>
</dbReference>
<dbReference type="CDD" id="cd06225">
    <property type="entry name" value="HAMP"/>
    <property type="match status" value="1"/>
</dbReference>
<dbReference type="SUPFAM" id="SSF55874">
    <property type="entry name" value="ATPase domain of HSP90 chaperone/DNA topoisomerase II/histidine kinase"/>
    <property type="match status" value="1"/>
</dbReference>
<keyword evidence="5" id="KW-0808">Transferase</keyword>
<proteinExistence type="predicted"/>
<dbReference type="InterPro" id="IPR025908">
    <property type="entry name" value="Sensor_TM1"/>
</dbReference>
<protein>
    <recommendedName>
        <fullName evidence="3">histidine kinase</fullName>
        <ecNumber evidence="3">2.7.13.3</ecNumber>
    </recommendedName>
</protein>
<evidence type="ECO:0000256" key="4">
    <source>
        <dbReference type="ARBA" id="ARBA00022553"/>
    </source>
</evidence>
<evidence type="ECO:0000256" key="3">
    <source>
        <dbReference type="ARBA" id="ARBA00012438"/>
    </source>
</evidence>
<dbReference type="InterPro" id="IPR003660">
    <property type="entry name" value="HAMP_dom"/>
</dbReference>
<dbReference type="CDD" id="cd00082">
    <property type="entry name" value="HisKA"/>
    <property type="match status" value="1"/>
</dbReference>
<keyword evidence="9" id="KW-0472">Membrane</keyword>
<evidence type="ECO:0000313" key="13">
    <source>
        <dbReference type="Proteomes" id="UP000287447"/>
    </source>
</evidence>
<dbReference type="RefSeq" id="WP_127765843.1">
    <property type="nucleotide sequence ID" value="NZ_SADE01000002.1"/>
</dbReference>
<evidence type="ECO:0000256" key="1">
    <source>
        <dbReference type="ARBA" id="ARBA00000085"/>
    </source>
</evidence>
<evidence type="ECO:0000256" key="5">
    <source>
        <dbReference type="ARBA" id="ARBA00022679"/>
    </source>
</evidence>
<evidence type="ECO:0000256" key="9">
    <source>
        <dbReference type="SAM" id="Phobius"/>
    </source>
</evidence>
<dbReference type="OrthoDB" id="9805942at2"/>
<evidence type="ECO:0000313" key="12">
    <source>
        <dbReference type="EMBL" id="RVU36367.1"/>
    </source>
</evidence>
<dbReference type="GO" id="GO:0000155">
    <property type="term" value="F:phosphorelay sensor kinase activity"/>
    <property type="evidence" value="ECO:0007669"/>
    <property type="project" value="InterPro"/>
</dbReference>
<evidence type="ECO:0000256" key="6">
    <source>
        <dbReference type="ARBA" id="ARBA00022777"/>
    </source>
</evidence>
<dbReference type="InterPro" id="IPR003594">
    <property type="entry name" value="HATPase_dom"/>
</dbReference>
<dbReference type="PANTHER" id="PTHR43711">
    <property type="entry name" value="TWO-COMPONENT HISTIDINE KINASE"/>
    <property type="match status" value="1"/>
</dbReference>
<dbReference type="Pfam" id="PF00512">
    <property type="entry name" value="HisKA"/>
    <property type="match status" value="1"/>
</dbReference>
<evidence type="ECO:0000256" key="7">
    <source>
        <dbReference type="ARBA" id="ARBA00023012"/>
    </source>
</evidence>
<keyword evidence="4" id="KW-0597">Phosphoprotein</keyword>
<name>A0A3S2VMG6_9PROT</name>
<dbReference type="Gene3D" id="3.30.565.10">
    <property type="entry name" value="Histidine kinase-like ATPase, C-terminal domain"/>
    <property type="match status" value="1"/>
</dbReference>
<keyword evidence="9" id="KW-0812">Transmembrane</keyword>
<dbReference type="Pfam" id="PF13755">
    <property type="entry name" value="Sensor_TM1"/>
    <property type="match status" value="1"/>
</dbReference>
<feature type="transmembrane region" description="Helical" evidence="9">
    <location>
        <begin position="290"/>
        <end position="310"/>
    </location>
</feature>
<dbReference type="EC" id="2.7.13.3" evidence="3"/>